<name>A0A1H7X9V1_STIAU</name>
<evidence type="ECO:0000256" key="2">
    <source>
        <dbReference type="ARBA" id="ARBA00022801"/>
    </source>
</evidence>
<dbReference type="InterPro" id="IPR002168">
    <property type="entry name" value="Lipase_GDXG_HIS_AS"/>
</dbReference>
<proteinExistence type="inferred from homology"/>
<dbReference type="InterPro" id="IPR029058">
    <property type="entry name" value="AB_hydrolase_fold"/>
</dbReference>
<dbReference type="RefSeq" id="WP_075009004.1">
    <property type="nucleotide sequence ID" value="NZ_FOAP01000014.1"/>
</dbReference>
<dbReference type="EMBL" id="FOAP01000014">
    <property type="protein sequence ID" value="SEM30590.1"/>
    <property type="molecule type" value="Genomic_DNA"/>
</dbReference>
<accession>A0A1H7X9V1</accession>
<keyword evidence="6" id="KW-1185">Reference proteome</keyword>
<evidence type="ECO:0000256" key="1">
    <source>
        <dbReference type="ARBA" id="ARBA00010515"/>
    </source>
</evidence>
<sequence length="337" mass="36027">MKLSSLAAAGLLAVSAPHAVAAPLEPSTQAFVDSLAKAGGPPIYTLSPKDAREVLRGAQAGEVKKPDAAIEDRTIPGGGELGKVSIRIVRPKGVSGVLPAVIYIHGGGWVLGDKDTHDRLVRELAVGTQAAIVFVNYSPSPEARFPVAIEQSYAVAKWVAEHGKEAKLDGSRLAIAGDSVGGDMTAAVTLMAKQRGTPKFRYQVLFYPVTDAAFTTDSYREFQNGPWLTKPAMEWFWAQYVRDDADRANILASPLRASLDELRGLPPALVITDENDVLRDEGEAYARKLSQAGVRVTATRYLGTIHDFVMLNAVADTPAARAAIQQASQALKDALKK</sequence>
<dbReference type="GO" id="GO:0016787">
    <property type="term" value="F:hydrolase activity"/>
    <property type="evidence" value="ECO:0007669"/>
    <property type="project" value="UniProtKB-KW"/>
</dbReference>
<evidence type="ECO:0000313" key="6">
    <source>
        <dbReference type="Proteomes" id="UP000182719"/>
    </source>
</evidence>
<feature type="domain" description="Alpha/beta hydrolase fold-3" evidence="4">
    <location>
        <begin position="101"/>
        <end position="309"/>
    </location>
</feature>
<dbReference type="PANTHER" id="PTHR48081">
    <property type="entry name" value="AB HYDROLASE SUPERFAMILY PROTEIN C4A8.06C"/>
    <property type="match status" value="1"/>
</dbReference>
<evidence type="ECO:0000259" key="4">
    <source>
        <dbReference type="Pfam" id="PF07859"/>
    </source>
</evidence>
<dbReference type="Proteomes" id="UP000182719">
    <property type="component" value="Unassembled WGS sequence"/>
</dbReference>
<feature type="signal peptide" evidence="3">
    <location>
        <begin position="1"/>
        <end position="21"/>
    </location>
</feature>
<organism evidence="5 6">
    <name type="scientific">Stigmatella aurantiaca</name>
    <dbReference type="NCBI Taxonomy" id="41"/>
    <lineage>
        <taxon>Bacteria</taxon>
        <taxon>Pseudomonadati</taxon>
        <taxon>Myxococcota</taxon>
        <taxon>Myxococcia</taxon>
        <taxon>Myxococcales</taxon>
        <taxon>Cystobacterineae</taxon>
        <taxon>Archangiaceae</taxon>
        <taxon>Stigmatella</taxon>
    </lineage>
</organism>
<evidence type="ECO:0000313" key="5">
    <source>
        <dbReference type="EMBL" id="SEM30590.1"/>
    </source>
</evidence>
<protein>
    <submittedName>
        <fullName evidence="5">Acetyl esterase</fullName>
    </submittedName>
</protein>
<dbReference type="InterPro" id="IPR050300">
    <property type="entry name" value="GDXG_lipolytic_enzyme"/>
</dbReference>
<dbReference type="Pfam" id="PF07859">
    <property type="entry name" value="Abhydrolase_3"/>
    <property type="match status" value="1"/>
</dbReference>
<feature type="chain" id="PRO_5010242109" evidence="3">
    <location>
        <begin position="22"/>
        <end position="337"/>
    </location>
</feature>
<comment type="similarity">
    <text evidence="1">Belongs to the 'GDXG' lipolytic enzyme family.</text>
</comment>
<keyword evidence="2" id="KW-0378">Hydrolase</keyword>
<gene>
    <name evidence="5" type="ORF">SAMN05444354_114161</name>
</gene>
<dbReference type="Gene3D" id="3.40.50.1820">
    <property type="entry name" value="alpha/beta hydrolase"/>
    <property type="match status" value="1"/>
</dbReference>
<dbReference type="AlphaFoldDB" id="A0A1H7X9V1"/>
<dbReference type="InterPro" id="IPR013094">
    <property type="entry name" value="AB_hydrolase_3"/>
</dbReference>
<evidence type="ECO:0000256" key="3">
    <source>
        <dbReference type="SAM" id="SignalP"/>
    </source>
</evidence>
<dbReference type="OrthoDB" id="24847at2"/>
<dbReference type="PANTHER" id="PTHR48081:SF8">
    <property type="entry name" value="ALPHA_BETA HYDROLASE FOLD-3 DOMAIN-CONTAINING PROTEIN-RELATED"/>
    <property type="match status" value="1"/>
</dbReference>
<dbReference type="PROSITE" id="PS01173">
    <property type="entry name" value="LIPASE_GDXG_HIS"/>
    <property type="match status" value="1"/>
</dbReference>
<keyword evidence="3" id="KW-0732">Signal</keyword>
<reference evidence="6" key="1">
    <citation type="submission" date="2016-10" db="EMBL/GenBank/DDBJ databases">
        <authorList>
            <person name="Varghese N."/>
            <person name="Submissions S."/>
        </authorList>
    </citation>
    <scope>NUCLEOTIDE SEQUENCE [LARGE SCALE GENOMIC DNA]</scope>
    <source>
        <strain evidence="6">DSM 17044</strain>
    </source>
</reference>
<dbReference type="SUPFAM" id="SSF53474">
    <property type="entry name" value="alpha/beta-Hydrolases"/>
    <property type="match status" value="1"/>
</dbReference>